<gene>
    <name evidence="2" type="ORF">NDU88_003014</name>
</gene>
<comment type="caution">
    <text evidence="2">The sequence shown here is derived from an EMBL/GenBank/DDBJ whole genome shotgun (WGS) entry which is preliminary data.</text>
</comment>
<dbReference type="EMBL" id="JANPWB010000003">
    <property type="protein sequence ID" value="KAJ1199176.1"/>
    <property type="molecule type" value="Genomic_DNA"/>
</dbReference>
<evidence type="ECO:0000313" key="2">
    <source>
        <dbReference type="EMBL" id="KAJ1199176.1"/>
    </source>
</evidence>
<feature type="signal peptide" evidence="1">
    <location>
        <begin position="1"/>
        <end position="36"/>
    </location>
</feature>
<keyword evidence="1" id="KW-0732">Signal</keyword>
<dbReference type="Proteomes" id="UP001066276">
    <property type="component" value="Chromosome 2_1"/>
</dbReference>
<evidence type="ECO:0000313" key="3">
    <source>
        <dbReference type="Proteomes" id="UP001066276"/>
    </source>
</evidence>
<feature type="chain" id="PRO_5043978468" evidence="1">
    <location>
        <begin position="37"/>
        <end position="217"/>
    </location>
</feature>
<name>A0AAV7VE59_PLEWA</name>
<keyword evidence="3" id="KW-1185">Reference proteome</keyword>
<sequence length="217" mass="23569">MGWAVPRDMCLPLPKRCAPTALVLALMGRSLTWVSCAGPGAQWVSIWHQHVPPSKERGGKASSASAGCVAHRCAVHSIPKSQSLLDAPYRAGHSVGLYSAQVCVIGEGGPLFKSWAAPWDVCFPTPKRCTPTALVLAPEAPRLCSTEAQCLRGPPSVAGTVPMRVPYEGRYFNLHPRWHHQSVLPYLTHSQDLPVYIGLPFCSVLQDYVRTPRGARL</sequence>
<proteinExistence type="predicted"/>
<accession>A0AAV7VE59</accession>
<reference evidence="2" key="1">
    <citation type="journal article" date="2022" name="bioRxiv">
        <title>Sequencing and chromosome-scale assembly of the giantPleurodeles waltlgenome.</title>
        <authorList>
            <person name="Brown T."/>
            <person name="Elewa A."/>
            <person name="Iarovenko S."/>
            <person name="Subramanian E."/>
            <person name="Araus A.J."/>
            <person name="Petzold A."/>
            <person name="Susuki M."/>
            <person name="Suzuki K.-i.T."/>
            <person name="Hayashi T."/>
            <person name="Toyoda A."/>
            <person name="Oliveira C."/>
            <person name="Osipova E."/>
            <person name="Leigh N.D."/>
            <person name="Simon A."/>
            <person name="Yun M.H."/>
        </authorList>
    </citation>
    <scope>NUCLEOTIDE SEQUENCE</scope>
    <source>
        <strain evidence="2">20211129_DDA</strain>
        <tissue evidence="2">Liver</tissue>
    </source>
</reference>
<evidence type="ECO:0000256" key="1">
    <source>
        <dbReference type="SAM" id="SignalP"/>
    </source>
</evidence>
<protein>
    <submittedName>
        <fullName evidence="2">Uncharacterized protein</fullName>
    </submittedName>
</protein>
<organism evidence="2 3">
    <name type="scientific">Pleurodeles waltl</name>
    <name type="common">Iberian ribbed newt</name>
    <dbReference type="NCBI Taxonomy" id="8319"/>
    <lineage>
        <taxon>Eukaryota</taxon>
        <taxon>Metazoa</taxon>
        <taxon>Chordata</taxon>
        <taxon>Craniata</taxon>
        <taxon>Vertebrata</taxon>
        <taxon>Euteleostomi</taxon>
        <taxon>Amphibia</taxon>
        <taxon>Batrachia</taxon>
        <taxon>Caudata</taxon>
        <taxon>Salamandroidea</taxon>
        <taxon>Salamandridae</taxon>
        <taxon>Pleurodelinae</taxon>
        <taxon>Pleurodeles</taxon>
    </lineage>
</organism>
<dbReference type="AlphaFoldDB" id="A0AAV7VE59"/>